<comment type="similarity">
    <text evidence="2">Belongs to the Tom7 family.</text>
</comment>
<dbReference type="InterPro" id="IPR012621">
    <property type="entry name" value="Tom7"/>
</dbReference>
<evidence type="ECO:0000256" key="10">
    <source>
        <dbReference type="ARBA" id="ARBA00022989"/>
    </source>
</evidence>
<evidence type="ECO:0000256" key="4">
    <source>
        <dbReference type="ARBA" id="ARBA00022692"/>
    </source>
</evidence>
<evidence type="ECO:0000256" key="7">
    <source>
        <dbReference type="ARBA" id="ARBA00022787"/>
    </source>
</evidence>
<proteinExistence type="inferred from homology"/>
<feature type="domain" description="RING-type" evidence="14">
    <location>
        <begin position="184"/>
        <end position="230"/>
    </location>
</feature>
<evidence type="ECO:0000313" key="15">
    <source>
        <dbReference type="EMBL" id="KDO35596.1"/>
    </source>
</evidence>
<dbReference type="GeneID" id="24123082"/>
<dbReference type="SUPFAM" id="SSF57850">
    <property type="entry name" value="RING/U-box"/>
    <property type="match status" value="1"/>
</dbReference>
<dbReference type="OrthoDB" id="4348522at2759"/>
<keyword evidence="4" id="KW-0812">Transmembrane</keyword>
<evidence type="ECO:0000256" key="13">
    <source>
        <dbReference type="PROSITE-ProRule" id="PRU00175"/>
    </source>
</evidence>
<keyword evidence="10" id="KW-1133">Transmembrane helix</keyword>
<keyword evidence="8" id="KW-0862">Zinc</keyword>
<keyword evidence="3" id="KW-0813">Transport</keyword>
<dbReference type="InterPro" id="IPR001841">
    <property type="entry name" value="Znf_RING"/>
</dbReference>
<evidence type="ECO:0000256" key="2">
    <source>
        <dbReference type="ARBA" id="ARBA00010917"/>
    </source>
</evidence>
<dbReference type="OMA" id="EHACSIC"/>
<reference evidence="15 16" key="1">
    <citation type="journal article" date="2013" name="PLoS Genet.">
        <title>Distinctive expansion of potential virulence genes in the genome of the oomycete fish pathogen Saprolegnia parasitica.</title>
        <authorList>
            <person name="Jiang R.H."/>
            <person name="de Bruijn I."/>
            <person name="Haas B.J."/>
            <person name="Belmonte R."/>
            <person name="Lobach L."/>
            <person name="Christie J."/>
            <person name="van den Ackerveken G."/>
            <person name="Bottin A."/>
            <person name="Bulone V."/>
            <person name="Diaz-Moreno S.M."/>
            <person name="Dumas B."/>
            <person name="Fan L."/>
            <person name="Gaulin E."/>
            <person name="Govers F."/>
            <person name="Grenville-Briggs L.J."/>
            <person name="Horner N.R."/>
            <person name="Levin J.Z."/>
            <person name="Mammella M."/>
            <person name="Meijer H.J."/>
            <person name="Morris P."/>
            <person name="Nusbaum C."/>
            <person name="Oome S."/>
            <person name="Phillips A.J."/>
            <person name="van Rooyen D."/>
            <person name="Rzeszutek E."/>
            <person name="Saraiva M."/>
            <person name="Secombes C.J."/>
            <person name="Seidl M.F."/>
            <person name="Snel B."/>
            <person name="Stassen J.H."/>
            <person name="Sykes S."/>
            <person name="Tripathy S."/>
            <person name="van den Berg H."/>
            <person name="Vega-Arreguin J.C."/>
            <person name="Wawra S."/>
            <person name="Young S.K."/>
            <person name="Zeng Q."/>
            <person name="Dieguez-Uribeondo J."/>
            <person name="Russ C."/>
            <person name="Tyler B.M."/>
            <person name="van West P."/>
        </authorList>
    </citation>
    <scope>NUCLEOTIDE SEQUENCE [LARGE SCALE GENOMIC DNA]</scope>
    <source>
        <strain evidence="15 16">CBS 223.65</strain>
    </source>
</reference>
<evidence type="ECO:0000256" key="11">
    <source>
        <dbReference type="ARBA" id="ARBA00023128"/>
    </source>
</evidence>
<protein>
    <recommendedName>
        <fullName evidence="14">RING-type domain-containing protein</fullName>
    </recommendedName>
</protein>
<dbReference type="GO" id="GO:0016567">
    <property type="term" value="P:protein ubiquitination"/>
    <property type="evidence" value="ECO:0007669"/>
    <property type="project" value="TreeGrafter"/>
</dbReference>
<sequence>MQRRLQSLRMDGYAMQCHTLYVGAKLVYRVTIQTAIAPHAMWVAGVSKAKLEAFRGQLTRLVEAMHADPVEPWSADGHIERLLEHVLDIATKLHATTFATSTDDDRDLVERFVFDVLSAYTLLTSLEVADVSASALANQVLHFYVVLREFLMIPDDVTSARNRLAIAVMNLTDIEPPTGLGGGCSICLEPWQHVNAPAALATVQLPCGHVYHDECVLGWIRQNANCPVCRAVIGPVPSSMYKQVKVRTNQVMKMVKPVVHYGFLPLVIYLGLKNDPDVDLLMVLLPWVQPEAPAGGF</sequence>
<comment type="subcellular location">
    <subcellularLocation>
        <location evidence="1">Mitochondrion outer membrane</location>
        <topology evidence="1">Single-pass membrane protein</topology>
    </subcellularLocation>
</comment>
<evidence type="ECO:0000256" key="8">
    <source>
        <dbReference type="ARBA" id="ARBA00022833"/>
    </source>
</evidence>
<evidence type="ECO:0000259" key="14">
    <source>
        <dbReference type="PROSITE" id="PS50089"/>
    </source>
</evidence>
<evidence type="ECO:0000256" key="12">
    <source>
        <dbReference type="ARBA" id="ARBA00023136"/>
    </source>
</evidence>
<dbReference type="Pfam" id="PF13639">
    <property type="entry name" value="zf-RING_2"/>
    <property type="match status" value="1"/>
</dbReference>
<gene>
    <name evidence="15" type="ORF">SPRG_00438</name>
</gene>
<keyword evidence="16" id="KW-1185">Reference proteome</keyword>
<dbReference type="InterPro" id="IPR013083">
    <property type="entry name" value="Znf_RING/FYVE/PHD"/>
</dbReference>
<dbReference type="GO" id="GO:0061630">
    <property type="term" value="F:ubiquitin protein ligase activity"/>
    <property type="evidence" value="ECO:0007669"/>
    <property type="project" value="TreeGrafter"/>
</dbReference>
<dbReference type="GO" id="GO:0030150">
    <property type="term" value="P:protein import into mitochondrial matrix"/>
    <property type="evidence" value="ECO:0007669"/>
    <property type="project" value="InterPro"/>
</dbReference>
<keyword evidence="7" id="KW-1000">Mitochondrion outer membrane</keyword>
<evidence type="ECO:0000313" key="16">
    <source>
        <dbReference type="Proteomes" id="UP000030745"/>
    </source>
</evidence>
<evidence type="ECO:0000256" key="1">
    <source>
        <dbReference type="ARBA" id="ARBA00004572"/>
    </source>
</evidence>
<dbReference type="Proteomes" id="UP000030745">
    <property type="component" value="Unassembled WGS sequence"/>
</dbReference>
<dbReference type="GO" id="GO:0005742">
    <property type="term" value="C:mitochondrial outer membrane translocase complex"/>
    <property type="evidence" value="ECO:0007669"/>
    <property type="project" value="InterPro"/>
</dbReference>
<keyword evidence="12" id="KW-0472">Membrane</keyword>
<organism evidence="15 16">
    <name type="scientific">Saprolegnia parasitica (strain CBS 223.65)</name>
    <dbReference type="NCBI Taxonomy" id="695850"/>
    <lineage>
        <taxon>Eukaryota</taxon>
        <taxon>Sar</taxon>
        <taxon>Stramenopiles</taxon>
        <taxon>Oomycota</taxon>
        <taxon>Saprolegniomycetes</taxon>
        <taxon>Saprolegniales</taxon>
        <taxon>Saprolegniaceae</taxon>
        <taxon>Saprolegnia</taxon>
    </lineage>
</organism>
<dbReference type="VEuPathDB" id="FungiDB:SPRG_00438"/>
<keyword evidence="5" id="KW-0479">Metal-binding</keyword>
<evidence type="ECO:0000256" key="6">
    <source>
        <dbReference type="ARBA" id="ARBA00022771"/>
    </source>
</evidence>
<evidence type="ECO:0000256" key="9">
    <source>
        <dbReference type="ARBA" id="ARBA00022927"/>
    </source>
</evidence>
<keyword evidence="9" id="KW-0653">Protein transport</keyword>
<dbReference type="EMBL" id="KK583189">
    <property type="protein sequence ID" value="KDO35596.1"/>
    <property type="molecule type" value="Genomic_DNA"/>
</dbReference>
<accession>A0A067DAE4</accession>
<evidence type="ECO:0000256" key="3">
    <source>
        <dbReference type="ARBA" id="ARBA00022448"/>
    </source>
</evidence>
<name>A0A067DAE4_SAPPC</name>
<dbReference type="PROSITE" id="PS50089">
    <property type="entry name" value="ZF_RING_2"/>
    <property type="match status" value="1"/>
</dbReference>
<dbReference type="Gene3D" id="3.30.40.10">
    <property type="entry name" value="Zinc/RING finger domain, C3HC4 (zinc finger)"/>
    <property type="match status" value="1"/>
</dbReference>
<keyword evidence="11" id="KW-0496">Mitochondrion</keyword>
<dbReference type="PANTHER" id="PTHR15710:SF243">
    <property type="entry name" value="E3 UBIQUITIN-PROTEIN LIGASE PRAJA-2 ISOFORM X1"/>
    <property type="match status" value="1"/>
</dbReference>
<dbReference type="Pfam" id="PF08038">
    <property type="entry name" value="Tom7"/>
    <property type="match status" value="1"/>
</dbReference>
<dbReference type="KEGG" id="spar:SPRG_00438"/>
<dbReference type="PANTHER" id="PTHR15710">
    <property type="entry name" value="E3 UBIQUITIN-PROTEIN LIGASE PRAJA"/>
    <property type="match status" value="1"/>
</dbReference>
<dbReference type="STRING" id="695850.A0A067DAE4"/>
<dbReference type="RefSeq" id="XP_012193927.1">
    <property type="nucleotide sequence ID" value="XM_012338537.1"/>
</dbReference>
<keyword evidence="6 13" id="KW-0863">Zinc-finger</keyword>
<evidence type="ECO:0000256" key="5">
    <source>
        <dbReference type="ARBA" id="ARBA00022723"/>
    </source>
</evidence>
<dbReference type="SMART" id="SM00184">
    <property type="entry name" value="RING"/>
    <property type="match status" value="1"/>
</dbReference>
<dbReference type="GO" id="GO:0008270">
    <property type="term" value="F:zinc ion binding"/>
    <property type="evidence" value="ECO:0007669"/>
    <property type="project" value="UniProtKB-KW"/>
</dbReference>
<dbReference type="AlphaFoldDB" id="A0A067DAE4"/>